<dbReference type="InParanoid" id="A0A1S3HQ27"/>
<dbReference type="AlphaFoldDB" id="A0A1S3HQ27"/>
<keyword evidence="1" id="KW-0539">Nucleus</keyword>
<dbReference type="GO" id="GO:0005634">
    <property type="term" value="C:nucleus"/>
    <property type="evidence" value="ECO:0007669"/>
    <property type="project" value="UniProtKB-UniRule"/>
</dbReference>
<dbReference type="SMART" id="SM00398">
    <property type="entry name" value="HMG"/>
    <property type="match status" value="1"/>
</dbReference>
<feature type="compositionally biased region" description="Low complexity" evidence="2">
    <location>
        <begin position="597"/>
        <end position="613"/>
    </location>
</feature>
<feature type="region of interest" description="Disordered" evidence="2">
    <location>
        <begin position="584"/>
        <end position="613"/>
    </location>
</feature>
<dbReference type="STRING" id="7574.A0A1S3HQ27"/>
<evidence type="ECO:0000256" key="1">
    <source>
        <dbReference type="PROSITE-ProRule" id="PRU00267"/>
    </source>
</evidence>
<accession>A0A1S3HQ27</accession>
<organism evidence="4 5">
    <name type="scientific">Lingula anatina</name>
    <name type="common">Brachiopod</name>
    <name type="synonym">Lingula unguis</name>
    <dbReference type="NCBI Taxonomy" id="7574"/>
    <lineage>
        <taxon>Eukaryota</taxon>
        <taxon>Metazoa</taxon>
        <taxon>Spiralia</taxon>
        <taxon>Lophotrochozoa</taxon>
        <taxon>Brachiopoda</taxon>
        <taxon>Linguliformea</taxon>
        <taxon>Lingulata</taxon>
        <taxon>Lingulida</taxon>
        <taxon>Linguloidea</taxon>
        <taxon>Lingulidae</taxon>
        <taxon>Lingula</taxon>
    </lineage>
</organism>
<reference evidence="5" key="1">
    <citation type="submission" date="2025-08" db="UniProtKB">
        <authorList>
            <consortium name="RefSeq"/>
        </authorList>
    </citation>
    <scope>IDENTIFICATION</scope>
    <source>
        <tissue evidence="5">Gonads</tissue>
    </source>
</reference>
<feature type="compositionally biased region" description="Basic and acidic residues" evidence="2">
    <location>
        <begin position="316"/>
        <end position="325"/>
    </location>
</feature>
<dbReference type="Pfam" id="PF00505">
    <property type="entry name" value="HMG_box"/>
    <property type="match status" value="1"/>
</dbReference>
<dbReference type="GO" id="GO:0003677">
    <property type="term" value="F:DNA binding"/>
    <property type="evidence" value="ECO:0007669"/>
    <property type="project" value="UniProtKB-UniRule"/>
</dbReference>
<sequence>MSQRGVKRKISGEDDEDGDLEPGQMFVDGQTNISRSGRVRKKSAKLLGIDYADPEEVEKEFTKPGKGKGKAQSPRSPRSGDSSASSVSELATHAESTSPSMIKLLLNKANPPLTAPSKSPVSSLLPGTGFDPNAITPKRSKGKKAIPADEDVFDPPGENPKQGDGDLKLKIHLGSSPSVQSVGEQDSKSSKKKNKKEKMPPPLPLDFSSENDNVTIKEGDGLKLKLILSPNKEKPSDLEPNFDSPETAKQDSKKSSKKGKQAKSMKAEQTALDFSPSVSGSATKSAKKGKKSKTKNISAETPSFAMLEDSVSSGKTEGEDADISHDSSTVVSYADFMQSMQEEEEERKLERSNKKKKKKEGETNTKTSAKKKKAGQKPPEPNLVSESETSMDTYPEVPEPKSSKRKKQKQPSKFDDSSFTLEDSRDEVDESESHTEGELSETQDEDCIEEESDSADALSTDAEASNQEFAVPAPPDTSLYMKLKKPGLAEKKKKKGKSKEKKARRTRAPTAYTLWCSSYRQKIVAQNPGIDFANISKRLGEIWQALPEKEKTSWRRKAKKLANKGTSLISTGKPMPKGTHLMKSSTAVRHGGSRPKAAVASAAAASPPSLSSASDALSPYKVTGTSPLDAAAHLKLLGESLSIIGTKLHEHRGHIAVQGSLSVLLDSMICALGPLLCLTAQLPETNGSSHETQVKILDNIAYIMPGL</sequence>
<feature type="compositionally biased region" description="Acidic residues" evidence="2">
    <location>
        <begin position="438"/>
        <end position="454"/>
    </location>
</feature>
<dbReference type="OrthoDB" id="4777606at2759"/>
<feature type="compositionally biased region" description="Basic residues" evidence="2">
    <location>
        <begin position="285"/>
        <end position="294"/>
    </location>
</feature>
<evidence type="ECO:0000259" key="3">
    <source>
        <dbReference type="PROSITE" id="PS50118"/>
    </source>
</evidence>
<dbReference type="PROSITE" id="PS50118">
    <property type="entry name" value="HMG_BOX_2"/>
    <property type="match status" value="1"/>
</dbReference>
<dbReference type="RefSeq" id="XP_013388142.1">
    <property type="nucleotide sequence ID" value="XM_013532688.2"/>
</dbReference>
<feature type="compositionally biased region" description="Low complexity" evidence="2">
    <location>
        <begin position="73"/>
        <end position="88"/>
    </location>
</feature>
<feature type="compositionally biased region" description="Polar residues" evidence="2">
    <location>
        <begin position="175"/>
        <end position="184"/>
    </location>
</feature>
<feature type="region of interest" description="Disordered" evidence="2">
    <location>
        <begin position="110"/>
        <end position="214"/>
    </location>
</feature>
<keyword evidence="4" id="KW-1185">Reference proteome</keyword>
<dbReference type="InterPro" id="IPR042477">
    <property type="entry name" value="HMGXB4"/>
</dbReference>
<dbReference type="GeneID" id="106157164"/>
<evidence type="ECO:0000313" key="4">
    <source>
        <dbReference type="Proteomes" id="UP000085678"/>
    </source>
</evidence>
<dbReference type="InterPro" id="IPR009071">
    <property type="entry name" value="HMG_box_dom"/>
</dbReference>
<dbReference type="PANTHER" id="PTHR46584">
    <property type="entry name" value="HMG DOMAIN-CONTAINING PROTEIN 4"/>
    <property type="match status" value="1"/>
</dbReference>
<evidence type="ECO:0000313" key="5">
    <source>
        <dbReference type="RefSeq" id="XP_013388142.1"/>
    </source>
</evidence>
<feature type="domain" description="HMG box" evidence="3">
    <location>
        <begin position="505"/>
        <end position="573"/>
    </location>
</feature>
<feature type="region of interest" description="Disordered" evidence="2">
    <location>
        <begin position="1"/>
        <end position="98"/>
    </location>
</feature>
<dbReference type="KEGG" id="lak:106157164"/>
<feature type="region of interest" description="Disordered" evidence="2">
    <location>
        <begin position="226"/>
        <end position="507"/>
    </location>
</feature>
<protein>
    <submittedName>
        <fullName evidence="5">HMG box-containing protein 4 isoform X1</fullName>
    </submittedName>
</protein>
<evidence type="ECO:0000256" key="2">
    <source>
        <dbReference type="SAM" id="MobiDB-lite"/>
    </source>
</evidence>
<dbReference type="PANTHER" id="PTHR46584:SF1">
    <property type="entry name" value="HMG DOMAIN-CONTAINING PROTEIN 4"/>
    <property type="match status" value="1"/>
</dbReference>
<dbReference type="InterPro" id="IPR036910">
    <property type="entry name" value="HMG_box_dom_sf"/>
</dbReference>
<feature type="compositionally biased region" description="Basic residues" evidence="2">
    <location>
        <begin position="491"/>
        <end position="507"/>
    </location>
</feature>
<dbReference type="Gene3D" id="1.10.30.10">
    <property type="entry name" value="High mobility group box domain"/>
    <property type="match status" value="1"/>
</dbReference>
<name>A0A1S3HQ27_LINAN</name>
<dbReference type="Proteomes" id="UP000085678">
    <property type="component" value="Unplaced"/>
</dbReference>
<gene>
    <name evidence="5" type="primary">LOC106157164</name>
</gene>
<feature type="DNA-binding region" description="HMG box" evidence="1">
    <location>
        <begin position="505"/>
        <end position="573"/>
    </location>
</feature>
<proteinExistence type="predicted"/>
<dbReference type="SUPFAM" id="SSF47095">
    <property type="entry name" value="HMG-box"/>
    <property type="match status" value="1"/>
</dbReference>
<keyword evidence="1" id="KW-0238">DNA-binding</keyword>